<feature type="compositionally biased region" description="Basic and acidic residues" evidence="1">
    <location>
        <begin position="10"/>
        <end position="19"/>
    </location>
</feature>
<feature type="compositionally biased region" description="Low complexity" evidence="1">
    <location>
        <begin position="31"/>
        <end position="41"/>
    </location>
</feature>
<accession>A0A849HQF5</accession>
<keyword evidence="2" id="KW-0472">Membrane</keyword>
<comment type="caution">
    <text evidence="3">The sequence shown here is derived from an EMBL/GenBank/DDBJ whole genome shotgun (WGS) entry which is preliminary data.</text>
</comment>
<gene>
    <name evidence="3" type="ORF">HJG52_12465</name>
</gene>
<protein>
    <recommendedName>
        <fullName evidence="5">DUF5666 domain-containing protein</fullName>
    </recommendedName>
</protein>
<dbReference type="EMBL" id="JABEPQ010000002">
    <property type="protein sequence ID" value="NNM46817.1"/>
    <property type="molecule type" value="Genomic_DNA"/>
</dbReference>
<reference evidence="3 4" key="1">
    <citation type="submission" date="2020-04" db="EMBL/GenBank/DDBJ databases">
        <title>Knoellia sp. isolate from air conditioner.</title>
        <authorList>
            <person name="Chea S."/>
            <person name="Kim D.-U."/>
        </authorList>
    </citation>
    <scope>NUCLEOTIDE SEQUENCE [LARGE SCALE GENOMIC DNA]</scope>
    <source>
        <strain evidence="3 4">DB2414S</strain>
    </source>
</reference>
<evidence type="ECO:0000313" key="4">
    <source>
        <dbReference type="Proteomes" id="UP000588586"/>
    </source>
</evidence>
<dbReference type="Proteomes" id="UP000588586">
    <property type="component" value="Unassembled WGS sequence"/>
</dbReference>
<dbReference type="AlphaFoldDB" id="A0A849HQF5"/>
<feature type="transmembrane region" description="Helical" evidence="2">
    <location>
        <begin position="63"/>
        <end position="92"/>
    </location>
</feature>
<feature type="compositionally biased region" description="Gly residues" evidence="1">
    <location>
        <begin position="127"/>
        <end position="152"/>
    </location>
</feature>
<evidence type="ECO:0000256" key="1">
    <source>
        <dbReference type="SAM" id="MobiDB-lite"/>
    </source>
</evidence>
<feature type="compositionally biased region" description="Basic and acidic residues" evidence="1">
    <location>
        <begin position="101"/>
        <end position="117"/>
    </location>
</feature>
<feature type="region of interest" description="Disordered" evidence="1">
    <location>
        <begin position="98"/>
        <end position="169"/>
    </location>
</feature>
<keyword evidence="2" id="KW-0812">Transmembrane</keyword>
<keyword evidence="2" id="KW-1133">Transmembrane helix</keyword>
<feature type="compositionally biased region" description="Polar residues" evidence="1">
    <location>
        <begin position="21"/>
        <end position="30"/>
    </location>
</feature>
<sequence>MPTPTPPHGPTDRPTDRPTEQLPTHDTQQLPPAAATGAAAPAEPPPRKPGVWREATSTTGGRIAVAVAAGLAALLVLGSLGIGSLVVARAAFGHGGAERMTAGHEDGRKWSGPRGDEPGGPPQPQGPGQGRGNGKGNGGEPGGGGRKGGIPGLGAVEHGEFTTQGGDGKPATMLVQRGEVTKASATSVTVRSSDDFTATYAVDGSTRVPGQAPAVGDRVIVLATKDGSKAVSIRPVR</sequence>
<proteinExistence type="predicted"/>
<dbReference type="RefSeq" id="WP_171243873.1">
    <property type="nucleotide sequence ID" value="NZ_JABEPQ010000002.1"/>
</dbReference>
<evidence type="ECO:0000313" key="3">
    <source>
        <dbReference type="EMBL" id="NNM46817.1"/>
    </source>
</evidence>
<feature type="region of interest" description="Disordered" evidence="1">
    <location>
        <begin position="1"/>
        <end position="55"/>
    </location>
</feature>
<keyword evidence="4" id="KW-1185">Reference proteome</keyword>
<evidence type="ECO:0000256" key="2">
    <source>
        <dbReference type="SAM" id="Phobius"/>
    </source>
</evidence>
<name>A0A849HQF5_9MICO</name>
<evidence type="ECO:0008006" key="5">
    <source>
        <dbReference type="Google" id="ProtNLM"/>
    </source>
</evidence>
<organism evidence="3 4">
    <name type="scientific">Knoellia koreensis</name>
    <dbReference type="NCBI Taxonomy" id="2730921"/>
    <lineage>
        <taxon>Bacteria</taxon>
        <taxon>Bacillati</taxon>
        <taxon>Actinomycetota</taxon>
        <taxon>Actinomycetes</taxon>
        <taxon>Micrococcales</taxon>
        <taxon>Intrasporangiaceae</taxon>
        <taxon>Knoellia</taxon>
    </lineage>
</organism>